<feature type="region of interest" description="Disordered" evidence="1">
    <location>
        <begin position="1"/>
        <end position="49"/>
    </location>
</feature>
<proteinExistence type="predicted"/>
<name>A0A2K8NZI0_9MOLU</name>
<accession>A0A2K8NZI0</accession>
<evidence type="ECO:0000256" key="1">
    <source>
        <dbReference type="SAM" id="MobiDB-lite"/>
    </source>
</evidence>
<feature type="compositionally biased region" description="Polar residues" evidence="1">
    <location>
        <begin position="40"/>
        <end position="49"/>
    </location>
</feature>
<organism evidence="2 3">
    <name type="scientific">Mesoplasma melaleucae</name>
    <dbReference type="NCBI Taxonomy" id="81459"/>
    <lineage>
        <taxon>Bacteria</taxon>
        <taxon>Bacillati</taxon>
        <taxon>Mycoplasmatota</taxon>
        <taxon>Mollicutes</taxon>
        <taxon>Entomoplasmatales</taxon>
        <taxon>Entomoplasmataceae</taxon>
        <taxon>Mesoplasma</taxon>
    </lineage>
</organism>
<dbReference type="EMBL" id="CP024964">
    <property type="protein sequence ID" value="ATZ18141.1"/>
    <property type="molecule type" value="Genomic_DNA"/>
</dbReference>
<gene>
    <name evidence="2" type="ORF">EMELA_v1c06330</name>
</gene>
<reference evidence="2 3" key="1">
    <citation type="submission" date="2017-11" db="EMBL/GenBank/DDBJ databases">
        <title>Genome sequence of Entomoplasma melaleucae M1 (ATCC 49191).</title>
        <authorList>
            <person name="Lo W.-S."/>
            <person name="Gasparich G.E."/>
            <person name="Kuo C.-H."/>
        </authorList>
    </citation>
    <scope>NUCLEOTIDE SEQUENCE [LARGE SCALE GENOMIC DNA]</scope>
    <source>
        <strain evidence="2 3">M1</strain>
    </source>
</reference>
<protein>
    <submittedName>
        <fullName evidence="2">Uncharacterized protein</fullName>
    </submittedName>
</protein>
<sequence length="49" mass="4790">MIACSNNKDTDGGNGKSGGSRNGNGKSGGNGESGGGTTDKVNINDFSRV</sequence>
<evidence type="ECO:0000313" key="2">
    <source>
        <dbReference type="EMBL" id="ATZ18141.1"/>
    </source>
</evidence>
<keyword evidence="3" id="KW-1185">Reference proteome</keyword>
<dbReference type="AlphaFoldDB" id="A0A2K8NZI0"/>
<evidence type="ECO:0000313" key="3">
    <source>
        <dbReference type="Proteomes" id="UP000231896"/>
    </source>
</evidence>
<dbReference type="Proteomes" id="UP000231896">
    <property type="component" value="Chromosome"/>
</dbReference>
<dbReference type="RefSeq" id="WP_156932137.1">
    <property type="nucleotide sequence ID" value="NZ_CP024964.1"/>
</dbReference>
<feature type="compositionally biased region" description="Gly residues" evidence="1">
    <location>
        <begin position="12"/>
        <end position="37"/>
    </location>
</feature>
<dbReference type="KEGG" id="eml:EMELA_v1c06330"/>